<protein>
    <submittedName>
        <fullName evidence="2">SMEK domain-containing protein</fullName>
    </submittedName>
</protein>
<dbReference type="InterPro" id="IPR047740">
    <property type="entry name" value="SMEK_dom"/>
</dbReference>
<evidence type="ECO:0000313" key="2">
    <source>
        <dbReference type="EMBL" id="MUA38469.1"/>
    </source>
</evidence>
<gene>
    <name evidence="2" type="ORF">GNF00_01220</name>
</gene>
<evidence type="ECO:0000259" key="1">
    <source>
        <dbReference type="Pfam" id="PF21941"/>
    </source>
</evidence>
<proteinExistence type="predicted"/>
<dbReference type="NCBIfam" id="NF033859">
    <property type="entry name" value="SMEK_N"/>
    <property type="match status" value="1"/>
</dbReference>
<accession>A0A9Q4WVU9</accession>
<organism evidence="2 3">
    <name type="scientific">Klebsiella pneumoniae</name>
    <dbReference type="NCBI Taxonomy" id="573"/>
    <lineage>
        <taxon>Bacteria</taxon>
        <taxon>Pseudomonadati</taxon>
        <taxon>Pseudomonadota</taxon>
        <taxon>Gammaproteobacteria</taxon>
        <taxon>Enterobacterales</taxon>
        <taxon>Enterobacteriaceae</taxon>
        <taxon>Klebsiella/Raoultella group</taxon>
        <taxon>Klebsiella</taxon>
        <taxon>Klebsiella pneumoniae complex</taxon>
    </lineage>
</organism>
<comment type="caution">
    <text evidence="2">The sequence shown here is derived from an EMBL/GenBank/DDBJ whole genome shotgun (WGS) entry which is preliminary data.</text>
</comment>
<dbReference type="EMBL" id="WNPO01000003">
    <property type="protein sequence ID" value="MUA38469.1"/>
    <property type="molecule type" value="Genomic_DNA"/>
</dbReference>
<reference evidence="2 3" key="1">
    <citation type="submission" date="2019-11" db="EMBL/GenBank/DDBJ databases">
        <title>Emergence of a novel subclone of carbapenem-resistant Klebsiella pneumoniae ST11 with enhanced virulence and transmissibility: a molecular epidemiological, clinical, genomic study.</title>
        <authorList>
            <person name="Zhou K."/>
        </authorList>
    </citation>
    <scope>NUCLEOTIDE SEQUENCE [LARGE SCALE GENOMIC DNA]</scope>
    <source>
        <strain evidence="2 3">KP_38044</strain>
    </source>
</reference>
<dbReference type="Pfam" id="PF21941">
    <property type="entry name" value="SMEK_N"/>
    <property type="match status" value="1"/>
</dbReference>
<dbReference type="AlphaFoldDB" id="A0A9Q4WVU9"/>
<evidence type="ECO:0000313" key="3">
    <source>
        <dbReference type="Proteomes" id="UP000485085"/>
    </source>
</evidence>
<dbReference type="Proteomes" id="UP000485085">
    <property type="component" value="Unassembled WGS sequence"/>
</dbReference>
<feature type="domain" description="SMEK" evidence="1">
    <location>
        <begin position="12"/>
        <end position="113"/>
    </location>
</feature>
<name>A0A9Q4WVU9_KLEPN</name>
<sequence>MKNRDKLVSFAAKLASQIKIYTRSNLNDLSTAQEISLLPLINYAWGEQFENMNKVSQNYPGFDYGQPVKRLGLQMTATVAKKKYQNTLDKLRNNKELKGKFDEVWFFVLTAERLPDNVREYSEDFCCKYYTLYDLVEMVMAQPLAFQCEFLLLAEQEYSDYFSPSVVSSNQGYSVSKNIPVPFDLGLFNSLIETNEWFDDVAKGERDVHEFIEIFKRTLRQCTFPARSLLSKIISEIDSPKGISTKIEFPEKLLYGPLSIDERNYSVFSNDLDNLFDMGLIERWNNSVGMYTVGDDAYFESERMICLEFKKFEPEMNLYAALFIFYKMYHDINKLALAIENNDFSLLADGACQNP</sequence>